<comment type="caution">
    <text evidence="1">The sequence shown here is derived from an EMBL/GenBank/DDBJ whole genome shotgun (WGS) entry which is preliminary data.</text>
</comment>
<reference evidence="2" key="1">
    <citation type="submission" date="2021-01" db="EMBL/GenBank/DDBJ databases">
        <title>Genome public.</title>
        <authorList>
            <person name="Liu C."/>
            <person name="Sun Q."/>
        </authorList>
    </citation>
    <scope>NUCLEOTIDE SEQUENCE [LARGE SCALE GENOMIC DNA]</scope>
    <source>
        <strain evidence="2">YIM B02567</strain>
    </source>
</reference>
<accession>A0ABS1FV53</accession>
<keyword evidence="2" id="KW-1185">Reference proteome</keyword>
<keyword evidence="1" id="KW-0413">Isomerase</keyword>
<dbReference type="EMBL" id="JAENHK010000010">
    <property type="protein sequence ID" value="MBK1896312.1"/>
    <property type="molecule type" value="Genomic_DNA"/>
</dbReference>
<name>A0ABS1FV53_9FLAO</name>
<evidence type="ECO:0000313" key="1">
    <source>
        <dbReference type="EMBL" id="MBK1896312.1"/>
    </source>
</evidence>
<evidence type="ECO:0000313" key="2">
    <source>
        <dbReference type="Proteomes" id="UP000628669"/>
    </source>
</evidence>
<dbReference type="Proteomes" id="UP000628669">
    <property type="component" value="Unassembled WGS sequence"/>
</dbReference>
<dbReference type="GO" id="GO:0016853">
    <property type="term" value="F:isomerase activity"/>
    <property type="evidence" value="ECO:0007669"/>
    <property type="project" value="UniProtKB-KW"/>
</dbReference>
<proteinExistence type="predicted"/>
<dbReference type="RefSeq" id="WP_200245774.1">
    <property type="nucleotide sequence ID" value="NZ_JAENHK010000010.1"/>
</dbReference>
<sequence>MKKLLLAVTLFSSSFFFSQKVMDVKIENNNKQESTAELSKDKIELYNEKFFAFIKAIKTSADRKVVDDLLSEKVKTLVTDKVLKKLTDGIQLDRKMVVFKTGYQTLMDGISYPMIEYKYSDDQSAVPTDLITVLFEENGKIIGVKPVEKGK</sequence>
<organism evidence="1 2">
    <name type="scientific">Chryseobacterium paridis</name>
    <dbReference type="NCBI Taxonomy" id="2800328"/>
    <lineage>
        <taxon>Bacteria</taxon>
        <taxon>Pseudomonadati</taxon>
        <taxon>Bacteroidota</taxon>
        <taxon>Flavobacteriia</taxon>
        <taxon>Flavobacteriales</taxon>
        <taxon>Weeksellaceae</taxon>
        <taxon>Chryseobacterium group</taxon>
        <taxon>Chryseobacterium</taxon>
    </lineage>
</organism>
<gene>
    <name evidence="1" type="ORF">JHL15_11150</name>
</gene>
<protein>
    <submittedName>
        <fullName evidence="1">Peptidylprolyl isomerase</fullName>
    </submittedName>
</protein>